<evidence type="ECO:0000313" key="2">
    <source>
        <dbReference type="EMBL" id="ETO10089.1"/>
    </source>
</evidence>
<name>X6M850_RETFI</name>
<feature type="transmembrane region" description="Helical" evidence="1">
    <location>
        <begin position="152"/>
        <end position="170"/>
    </location>
</feature>
<accession>X6M850</accession>
<keyword evidence="1" id="KW-0812">Transmembrane</keyword>
<feature type="non-terminal residue" evidence="2">
    <location>
        <position position="1"/>
    </location>
</feature>
<gene>
    <name evidence="2" type="ORF">RFI_27288</name>
</gene>
<sequence length="221" mass="25844">KDQIQLGESTRCYEYCIRNETWPGFVELIGNTNRHKTHDNESNTKYYANQNNQETTQPKPDLPALSDTYSHAVKTEAPDREYVRFCFVLFEILVKFVHLHNECNLNEQKSDTFGNAIAALGASGNRNIVKSCPRVFKVQDVDFLALRNNVKLLFLSLLLLFFFFFFQSSYMQIHIDKQLSTLTVAKLNMYLRENNLTTEWGRKQQLVDFIQNDIEKHMTEN</sequence>
<comment type="caution">
    <text evidence="2">The sequence shown here is derived from an EMBL/GenBank/DDBJ whole genome shotgun (WGS) entry which is preliminary data.</text>
</comment>
<evidence type="ECO:0000256" key="1">
    <source>
        <dbReference type="SAM" id="Phobius"/>
    </source>
</evidence>
<protein>
    <recommendedName>
        <fullName evidence="4">SAP domain-containing protein</fullName>
    </recommendedName>
</protein>
<keyword evidence="1" id="KW-0472">Membrane</keyword>
<proteinExistence type="predicted"/>
<dbReference type="AlphaFoldDB" id="X6M850"/>
<dbReference type="Proteomes" id="UP000023152">
    <property type="component" value="Unassembled WGS sequence"/>
</dbReference>
<dbReference type="EMBL" id="ASPP01023670">
    <property type="protein sequence ID" value="ETO10089.1"/>
    <property type="molecule type" value="Genomic_DNA"/>
</dbReference>
<evidence type="ECO:0008006" key="4">
    <source>
        <dbReference type="Google" id="ProtNLM"/>
    </source>
</evidence>
<reference evidence="2 3" key="1">
    <citation type="journal article" date="2013" name="Curr. Biol.">
        <title>The Genome of the Foraminiferan Reticulomyxa filosa.</title>
        <authorList>
            <person name="Glockner G."/>
            <person name="Hulsmann N."/>
            <person name="Schleicher M."/>
            <person name="Noegel A.A."/>
            <person name="Eichinger L."/>
            <person name="Gallinger C."/>
            <person name="Pawlowski J."/>
            <person name="Sierra R."/>
            <person name="Euteneuer U."/>
            <person name="Pillet L."/>
            <person name="Moustafa A."/>
            <person name="Platzer M."/>
            <person name="Groth M."/>
            <person name="Szafranski K."/>
            <person name="Schliwa M."/>
        </authorList>
    </citation>
    <scope>NUCLEOTIDE SEQUENCE [LARGE SCALE GENOMIC DNA]</scope>
</reference>
<keyword evidence="3" id="KW-1185">Reference proteome</keyword>
<keyword evidence="1" id="KW-1133">Transmembrane helix</keyword>
<evidence type="ECO:0000313" key="3">
    <source>
        <dbReference type="Proteomes" id="UP000023152"/>
    </source>
</evidence>
<organism evidence="2 3">
    <name type="scientific">Reticulomyxa filosa</name>
    <dbReference type="NCBI Taxonomy" id="46433"/>
    <lineage>
        <taxon>Eukaryota</taxon>
        <taxon>Sar</taxon>
        <taxon>Rhizaria</taxon>
        <taxon>Retaria</taxon>
        <taxon>Foraminifera</taxon>
        <taxon>Monothalamids</taxon>
        <taxon>Reticulomyxidae</taxon>
        <taxon>Reticulomyxa</taxon>
    </lineage>
</organism>